<dbReference type="GO" id="GO:0015280">
    <property type="term" value="F:ligand-gated sodium channel activity"/>
    <property type="evidence" value="ECO:0007669"/>
    <property type="project" value="TreeGrafter"/>
</dbReference>
<dbReference type="PANTHER" id="PTHR11690">
    <property type="entry name" value="AMILORIDE-SENSITIVE SODIUM CHANNEL-RELATED"/>
    <property type="match status" value="1"/>
</dbReference>
<dbReference type="Proteomes" id="UP001054945">
    <property type="component" value="Unassembled WGS sequence"/>
</dbReference>
<organism evidence="14 15">
    <name type="scientific">Caerostris extrusa</name>
    <name type="common">Bark spider</name>
    <name type="synonym">Caerostris bankana</name>
    <dbReference type="NCBI Taxonomy" id="172846"/>
    <lineage>
        <taxon>Eukaryota</taxon>
        <taxon>Metazoa</taxon>
        <taxon>Ecdysozoa</taxon>
        <taxon>Arthropoda</taxon>
        <taxon>Chelicerata</taxon>
        <taxon>Arachnida</taxon>
        <taxon>Araneae</taxon>
        <taxon>Araneomorphae</taxon>
        <taxon>Entelegynae</taxon>
        <taxon>Araneoidea</taxon>
        <taxon>Araneidae</taxon>
        <taxon>Caerostris</taxon>
    </lineage>
</organism>
<dbReference type="PANTHER" id="PTHR11690:SF248">
    <property type="entry name" value="PICKPOCKET 17, ISOFORM A"/>
    <property type="match status" value="1"/>
</dbReference>
<evidence type="ECO:0000256" key="8">
    <source>
        <dbReference type="ARBA" id="ARBA00023065"/>
    </source>
</evidence>
<feature type="transmembrane region" description="Helical" evidence="13">
    <location>
        <begin position="359"/>
        <end position="379"/>
    </location>
</feature>
<evidence type="ECO:0000256" key="3">
    <source>
        <dbReference type="ARBA" id="ARBA00022448"/>
    </source>
</evidence>
<evidence type="ECO:0000256" key="10">
    <source>
        <dbReference type="ARBA" id="ARBA00023201"/>
    </source>
</evidence>
<evidence type="ECO:0000256" key="12">
    <source>
        <dbReference type="RuleBase" id="RU000679"/>
    </source>
</evidence>
<dbReference type="AlphaFoldDB" id="A0AAV4S3J4"/>
<protein>
    <submittedName>
        <fullName evidence="14">Uncharacterized protein</fullName>
    </submittedName>
</protein>
<keyword evidence="9 13" id="KW-0472">Membrane</keyword>
<evidence type="ECO:0000256" key="6">
    <source>
        <dbReference type="ARBA" id="ARBA00022989"/>
    </source>
</evidence>
<evidence type="ECO:0000256" key="5">
    <source>
        <dbReference type="ARBA" id="ARBA00022692"/>
    </source>
</evidence>
<dbReference type="GO" id="GO:0005886">
    <property type="term" value="C:plasma membrane"/>
    <property type="evidence" value="ECO:0007669"/>
    <property type="project" value="TreeGrafter"/>
</dbReference>
<evidence type="ECO:0000256" key="4">
    <source>
        <dbReference type="ARBA" id="ARBA00022461"/>
    </source>
</evidence>
<reference evidence="14 15" key="1">
    <citation type="submission" date="2021-06" db="EMBL/GenBank/DDBJ databases">
        <title>Caerostris extrusa draft genome.</title>
        <authorList>
            <person name="Kono N."/>
            <person name="Arakawa K."/>
        </authorList>
    </citation>
    <scope>NUCLEOTIDE SEQUENCE [LARGE SCALE GENOMIC DNA]</scope>
</reference>
<name>A0AAV4S3J4_CAEEX</name>
<evidence type="ECO:0000313" key="15">
    <source>
        <dbReference type="Proteomes" id="UP001054945"/>
    </source>
</evidence>
<keyword evidence="15" id="KW-1185">Reference proteome</keyword>
<keyword evidence="7" id="KW-0915">Sodium</keyword>
<dbReference type="InterPro" id="IPR001873">
    <property type="entry name" value="ENaC"/>
</dbReference>
<keyword evidence="3 12" id="KW-0813">Transport</keyword>
<evidence type="ECO:0000256" key="13">
    <source>
        <dbReference type="SAM" id="Phobius"/>
    </source>
</evidence>
<evidence type="ECO:0000313" key="14">
    <source>
        <dbReference type="EMBL" id="GIY27095.1"/>
    </source>
</evidence>
<sequence>MYLTSPKVSTPFKFCQMLRKWIFERGVAWQMVKNAVFFACCSFFFIQSKQFYNHYYTYPTTTNIAVVSTEDFRLPAITFCDKNIVRRTHFCDVYPDSCEMPNDIKHFCQHHPVICSGNYSNIMALVDNLVRGGNDLPYVQCYSRNLHIFTRLEPEIQKLYGEKTSKIQYIYLPHNEYEVFYPWIVAPIFFSIHSSVIPENPLTMGKRLRLGHQYKVTFRLEEEHLLPLPYATNCTDYDALWRQHNNTGPRSQEMCVYMCLKRSRKLCPGCEGEQMMHENRLKLFPNQTLSGTLRLIHLVFVLSFRKQKYHYTIEETPLEPTNFKYSNHVERGAIEIQVYLIDRDVTVISHVPRYGMWELFSYIGGLIGCWLGISVWAFVDIIEANCRRLLRLIQKLKQKPKN</sequence>
<keyword evidence="6 13" id="KW-1133">Transmembrane helix</keyword>
<keyword evidence="10 12" id="KW-0739">Sodium transport</keyword>
<evidence type="ECO:0000256" key="11">
    <source>
        <dbReference type="ARBA" id="ARBA00023303"/>
    </source>
</evidence>
<dbReference type="Gene3D" id="1.10.287.770">
    <property type="entry name" value="YojJ-like"/>
    <property type="match status" value="1"/>
</dbReference>
<dbReference type="EMBL" id="BPLR01008772">
    <property type="protein sequence ID" value="GIY27095.1"/>
    <property type="molecule type" value="Genomic_DNA"/>
</dbReference>
<keyword evidence="5 12" id="KW-0812">Transmembrane</keyword>
<comment type="subcellular location">
    <subcellularLocation>
        <location evidence="1">Membrane</location>
        <topology evidence="1">Multi-pass membrane protein</topology>
    </subcellularLocation>
</comment>
<comment type="similarity">
    <text evidence="2 12">Belongs to the amiloride-sensitive sodium channel (TC 1.A.6) family.</text>
</comment>
<keyword evidence="8 12" id="KW-0406">Ion transport</keyword>
<keyword evidence="11 12" id="KW-0407">Ion channel</keyword>
<evidence type="ECO:0000256" key="7">
    <source>
        <dbReference type="ARBA" id="ARBA00023053"/>
    </source>
</evidence>
<keyword evidence="4 12" id="KW-0894">Sodium channel</keyword>
<gene>
    <name evidence="14" type="primary">AVEN_235582_1</name>
    <name evidence="14" type="ORF">CEXT_32001</name>
</gene>
<comment type="caution">
    <text evidence="14">The sequence shown here is derived from an EMBL/GenBank/DDBJ whole genome shotgun (WGS) entry which is preliminary data.</text>
</comment>
<proteinExistence type="inferred from homology"/>
<accession>A0AAV4S3J4</accession>
<evidence type="ECO:0000256" key="9">
    <source>
        <dbReference type="ARBA" id="ARBA00023136"/>
    </source>
</evidence>
<evidence type="ECO:0000256" key="2">
    <source>
        <dbReference type="ARBA" id="ARBA00007193"/>
    </source>
</evidence>
<evidence type="ECO:0000256" key="1">
    <source>
        <dbReference type="ARBA" id="ARBA00004141"/>
    </source>
</evidence>
<dbReference type="Pfam" id="PF00858">
    <property type="entry name" value="ASC"/>
    <property type="match status" value="2"/>
</dbReference>